<feature type="region of interest" description="Disordered" evidence="1">
    <location>
        <begin position="133"/>
        <end position="158"/>
    </location>
</feature>
<accession>A0ABV5SAN1</accession>
<dbReference type="RefSeq" id="WP_344986808.1">
    <property type="nucleotide sequence ID" value="NZ_BAAAXV010000001.1"/>
</dbReference>
<comment type="caution">
    <text evidence="2">The sequence shown here is derived from an EMBL/GenBank/DDBJ whole genome shotgun (WGS) entry which is preliminary data.</text>
</comment>
<evidence type="ECO:0000313" key="3">
    <source>
        <dbReference type="Proteomes" id="UP001589532"/>
    </source>
</evidence>
<organism evidence="2 3">
    <name type="scientific">Nonomuraea helvata</name>
    <dbReference type="NCBI Taxonomy" id="37484"/>
    <lineage>
        <taxon>Bacteria</taxon>
        <taxon>Bacillati</taxon>
        <taxon>Actinomycetota</taxon>
        <taxon>Actinomycetes</taxon>
        <taxon>Streptosporangiales</taxon>
        <taxon>Streptosporangiaceae</taxon>
        <taxon>Nonomuraea</taxon>
    </lineage>
</organism>
<dbReference type="EMBL" id="JBHMBW010000037">
    <property type="protein sequence ID" value="MFB9628059.1"/>
    <property type="molecule type" value="Genomic_DNA"/>
</dbReference>
<evidence type="ECO:0000313" key="2">
    <source>
        <dbReference type="EMBL" id="MFB9628059.1"/>
    </source>
</evidence>
<name>A0ABV5SAN1_9ACTN</name>
<dbReference type="Proteomes" id="UP001589532">
    <property type="component" value="Unassembled WGS sequence"/>
</dbReference>
<sequence>MSDVERIHSDHADTKRLGNWTTAGRFEVRNRYGKSTIDLRSPGLPDEVEVRLDLDHGVVKLLVPDDATVDHWDLHWTGRGKVKDYEAPTESSGRRIRLVGTAITSEVRVLRHGGAIITAMMSREYFRDVRQAQKNRTHPTVDDPARNLETAPCKTSRS</sequence>
<gene>
    <name evidence="2" type="ORF">ACFFSA_33665</name>
</gene>
<reference evidence="2 3" key="1">
    <citation type="submission" date="2024-09" db="EMBL/GenBank/DDBJ databases">
        <authorList>
            <person name="Sun Q."/>
            <person name="Mori K."/>
        </authorList>
    </citation>
    <scope>NUCLEOTIDE SEQUENCE [LARGE SCALE GENOMIC DNA]</scope>
    <source>
        <strain evidence="2 3">JCM 3143</strain>
    </source>
</reference>
<keyword evidence="3" id="KW-1185">Reference proteome</keyword>
<proteinExistence type="predicted"/>
<protein>
    <submittedName>
        <fullName evidence="2">Uncharacterized protein</fullName>
    </submittedName>
</protein>
<evidence type="ECO:0000256" key="1">
    <source>
        <dbReference type="SAM" id="MobiDB-lite"/>
    </source>
</evidence>